<dbReference type="InterPro" id="IPR018392">
    <property type="entry name" value="LysM"/>
</dbReference>
<evidence type="ECO:0000313" key="2">
    <source>
        <dbReference type="EMBL" id="GAA1810269.1"/>
    </source>
</evidence>
<dbReference type="Proteomes" id="UP001500218">
    <property type="component" value="Unassembled WGS sequence"/>
</dbReference>
<reference evidence="2 3" key="1">
    <citation type="journal article" date="2019" name="Int. J. Syst. Evol. Microbiol.">
        <title>The Global Catalogue of Microorganisms (GCM) 10K type strain sequencing project: providing services to taxonomists for standard genome sequencing and annotation.</title>
        <authorList>
            <consortium name="The Broad Institute Genomics Platform"/>
            <consortium name="The Broad Institute Genome Sequencing Center for Infectious Disease"/>
            <person name="Wu L."/>
            <person name="Ma J."/>
        </authorList>
    </citation>
    <scope>NUCLEOTIDE SEQUENCE [LARGE SCALE GENOMIC DNA]</scope>
    <source>
        <strain evidence="2 3">JCM 13250</strain>
    </source>
</reference>
<organism evidence="2 3">
    <name type="scientific">Luedemannella flava</name>
    <dbReference type="NCBI Taxonomy" id="349316"/>
    <lineage>
        <taxon>Bacteria</taxon>
        <taxon>Bacillati</taxon>
        <taxon>Actinomycetota</taxon>
        <taxon>Actinomycetes</taxon>
        <taxon>Micromonosporales</taxon>
        <taxon>Micromonosporaceae</taxon>
        <taxon>Luedemannella</taxon>
    </lineage>
</organism>
<sequence>MGHAGGLRLTRRGRAVVLSLLIAATTTLGAVVVSTTGEAAAPVSDAPVAVVRPGDTLWRIAARELPGRDPWAAVAAIRELNGIDDYTVQPGQELRLPVMR</sequence>
<proteinExistence type="predicted"/>
<accession>A0ABN2M5H0</accession>
<dbReference type="SUPFAM" id="SSF54106">
    <property type="entry name" value="LysM domain"/>
    <property type="match status" value="1"/>
</dbReference>
<dbReference type="SMART" id="SM00257">
    <property type="entry name" value="LysM"/>
    <property type="match status" value="1"/>
</dbReference>
<evidence type="ECO:0000313" key="3">
    <source>
        <dbReference type="Proteomes" id="UP001500218"/>
    </source>
</evidence>
<dbReference type="InterPro" id="IPR036779">
    <property type="entry name" value="LysM_dom_sf"/>
</dbReference>
<name>A0ABN2M5H0_9ACTN</name>
<keyword evidence="3" id="KW-1185">Reference proteome</keyword>
<protein>
    <recommendedName>
        <fullName evidence="1">LysM domain-containing protein</fullName>
    </recommendedName>
</protein>
<dbReference type="Pfam" id="PF01476">
    <property type="entry name" value="LysM"/>
    <property type="match status" value="2"/>
</dbReference>
<gene>
    <name evidence="2" type="ORF">GCM10009682_34910</name>
</gene>
<comment type="caution">
    <text evidence="2">The sequence shown here is derived from an EMBL/GenBank/DDBJ whole genome shotgun (WGS) entry which is preliminary data.</text>
</comment>
<evidence type="ECO:0000259" key="1">
    <source>
        <dbReference type="PROSITE" id="PS51782"/>
    </source>
</evidence>
<dbReference type="RefSeq" id="WP_344132740.1">
    <property type="nucleotide sequence ID" value="NZ_BAAALT010000101.1"/>
</dbReference>
<dbReference type="PROSITE" id="PS51782">
    <property type="entry name" value="LYSM"/>
    <property type="match status" value="1"/>
</dbReference>
<dbReference type="EMBL" id="BAAALT010000101">
    <property type="protein sequence ID" value="GAA1810269.1"/>
    <property type="molecule type" value="Genomic_DNA"/>
</dbReference>
<feature type="domain" description="LysM" evidence="1">
    <location>
        <begin position="47"/>
        <end position="96"/>
    </location>
</feature>
<dbReference type="Gene3D" id="3.10.350.10">
    <property type="entry name" value="LysM domain"/>
    <property type="match status" value="1"/>
</dbReference>
<dbReference type="CDD" id="cd00118">
    <property type="entry name" value="LysM"/>
    <property type="match status" value="1"/>
</dbReference>